<dbReference type="PANTHER" id="PTHR48099:SF5">
    <property type="entry name" value="C-1-TETRAHYDROFOLATE SYNTHASE, CYTOPLASMIC"/>
    <property type="match status" value="1"/>
</dbReference>
<dbReference type="EC" id="1.5.1.5" evidence="12"/>
<evidence type="ECO:0000259" key="14">
    <source>
        <dbReference type="Pfam" id="PF02882"/>
    </source>
</evidence>
<comment type="caution">
    <text evidence="15">The sequence shown here is derived from an EMBL/GenBank/DDBJ whole genome shotgun (WGS) entry which is preliminary data.</text>
</comment>
<dbReference type="Pfam" id="PF00763">
    <property type="entry name" value="THF_DHG_CYH"/>
    <property type="match status" value="1"/>
</dbReference>
<dbReference type="SUPFAM" id="SSF51735">
    <property type="entry name" value="NAD(P)-binding Rossmann-fold domains"/>
    <property type="match status" value="1"/>
</dbReference>
<keyword evidence="9 12" id="KW-0368">Histidine biosynthesis</keyword>
<evidence type="ECO:0000256" key="6">
    <source>
        <dbReference type="ARBA" id="ARBA00022801"/>
    </source>
</evidence>
<dbReference type="InterPro" id="IPR046346">
    <property type="entry name" value="Aminoacid_DH-like_N_sf"/>
</dbReference>
<dbReference type="GO" id="GO:0004488">
    <property type="term" value="F:methylenetetrahydrofolate dehydrogenase (NADP+) activity"/>
    <property type="evidence" value="ECO:0007669"/>
    <property type="project" value="UniProtKB-UniRule"/>
</dbReference>
<dbReference type="Proteomes" id="UP000244016">
    <property type="component" value="Unassembled WGS sequence"/>
</dbReference>
<dbReference type="GO" id="GO:0009086">
    <property type="term" value="P:methionine biosynthetic process"/>
    <property type="evidence" value="ECO:0007669"/>
    <property type="project" value="UniProtKB-KW"/>
</dbReference>
<dbReference type="GO" id="GO:0000105">
    <property type="term" value="P:L-histidine biosynthetic process"/>
    <property type="evidence" value="ECO:0007669"/>
    <property type="project" value="UniProtKB-KW"/>
</dbReference>
<comment type="catalytic activity">
    <reaction evidence="12">
        <text>(6R)-5,10-methylene-5,6,7,8-tetrahydrofolate + NADP(+) = (6R)-5,10-methenyltetrahydrofolate + NADPH</text>
        <dbReference type="Rhea" id="RHEA:22812"/>
        <dbReference type="ChEBI" id="CHEBI:15636"/>
        <dbReference type="ChEBI" id="CHEBI:57455"/>
        <dbReference type="ChEBI" id="CHEBI:57783"/>
        <dbReference type="ChEBI" id="CHEBI:58349"/>
        <dbReference type="EC" id="1.5.1.5"/>
    </reaction>
</comment>
<evidence type="ECO:0000259" key="13">
    <source>
        <dbReference type="Pfam" id="PF00763"/>
    </source>
</evidence>
<evidence type="ECO:0000256" key="9">
    <source>
        <dbReference type="ARBA" id="ARBA00023102"/>
    </source>
</evidence>
<feature type="binding site" evidence="12">
    <location>
        <begin position="165"/>
        <end position="167"/>
    </location>
    <ligand>
        <name>NADP(+)</name>
        <dbReference type="ChEBI" id="CHEBI:58349"/>
    </ligand>
</feature>
<gene>
    <name evidence="12" type="primary">folD</name>
    <name evidence="15" type="ORF">BLITH_1318</name>
</gene>
<dbReference type="EC" id="3.5.4.9" evidence="12"/>
<proteinExistence type="inferred from homology"/>
<dbReference type="InterPro" id="IPR036291">
    <property type="entry name" value="NAD(P)-bd_dom_sf"/>
</dbReference>
<accession>A0A2T5G666</accession>
<dbReference type="GO" id="GO:0006164">
    <property type="term" value="P:purine nucleotide biosynthetic process"/>
    <property type="evidence" value="ECO:0007669"/>
    <property type="project" value="UniProtKB-KW"/>
</dbReference>
<keyword evidence="5 12" id="KW-0658">Purine biosynthesis</keyword>
<evidence type="ECO:0000256" key="1">
    <source>
        <dbReference type="ARBA" id="ARBA00004777"/>
    </source>
</evidence>
<keyword evidence="7 12" id="KW-0521">NADP</keyword>
<dbReference type="PANTHER" id="PTHR48099">
    <property type="entry name" value="C-1-TETRAHYDROFOLATE SYNTHASE, CYTOPLASMIC-RELATED"/>
    <property type="match status" value="1"/>
</dbReference>
<dbReference type="PRINTS" id="PR00085">
    <property type="entry name" value="THFDHDRGNASE"/>
</dbReference>
<dbReference type="UniPathway" id="UPA00193"/>
<feature type="domain" description="Tetrahydrofolate dehydrogenase/cyclohydrolase catalytic" evidence="13">
    <location>
        <begin position="5"/>
        <end position="119"/>
    </location>
</feature>
<keyword evidence="8 12" id="KW-0560">Oxidoreductase</keyword>
<evidence type="ECO:0000313" key="15">
    <source>
        <dbReference type="EMBL" id="PTQ51680.1"/>
    </source>
</evidence>
<evidence type="ECO:0000256" key="4">
    <source>
        <dbReference type="ARBA" id="ARBA00022605"/>
    </source>
</evidence>
<dbReference type="InterPro" id="IPR020630">
    <property type="entry name" value="THF_DH/CycHdrlase_cat_dom"/>
</dbReference>
<dbReference type="Gene3D" id="3.40.50.10860">
    <property type="entry name" value="Leucine Dehydrogenase, chain A, domain 1"/>
    <property type="match status" value="1"/>
</dbReference>
<evidence type="ECO:0000256" key="2">
    <source>
        <dbReference type="ARBA" id="ARBA00011738"/>
    </source>
</evidence>
<dbReference type="GO" id="GO:0035999">
    <property type="term" value="P:tetrahydrofolate interconversion"/>
    <property type="evidence" value="ECO:0007669"/>
    <property type="project" value="UniProtKB-UniRule"/>
</dbReference>
<evidence type="ECO:0000256" key="8">
    <source>
        <dbReference type="ARBA" id="ARBA00023002"/>
    </source>
</evidence>
<dbReference type="HAMAP" id="MF_01576">
    <property type="entry name" value="THF_DHG_CYH"/>
    <property type="match status" value="1"/>
</dbReference>
<dbReference type="AlphaFoldDB" id="A0A2T5G666"/>
<feature type="domain" description="Tetrahydrofolate dehydrogenase/cyclohydrolase NAD(P)-binding" evidence="14">
    <location>
        <begin position="139"/>
        <end position="279"/>
    </location>
</feature>
<comment type="subunit">
    <text evidence="2 12">Homodimer.</text>
</comment>
<keyword evidence="3 12" id="KW-0554">One-carbon metabolism</keyword>
<dbReference type="Gene3D" id="3.40.50.720">
    <property type="entry name" value="NAD(P)-binding Rossmann-like Domain"/>
    <property type="match status" value="1"/>
</dbReference>
<comment type="function">
    <text evidence="12">Catalyzes the oxidation of 5,10-methylenetetrahydrofolate to 5,10-methenyltetrahydrofolate and then the hydrolysis of 5,10-methenyltetrahydrofolate to 10-formyltetrahydrofolate.</text>
</comment>
<evidence type="ECO:0000256" key="12">
    <source>
        <dbReference type="HAMAP-Rule" id="MF_01576"/>
    </source>
</evidence>
<dbReference type="InterPro" id="IPR020867">
    <property type="entry name" value="THF_DH/CycHdrlase_CS"/>
</dbReference>
<dbReference type="CDD" id="cd01080">
    <property type="entry name" value="NAD_bind_m-THF_DH_Cyclohyd"/>
    <property type="match status" value="1"/>
</dbReference>
<feature type="binding site" evidence="12">
    <location>
        <position position="231"/>
    </location>
    <ligand>
        <name>NADP(+)</name>
        <dbReference type="ChEBI" id="CHEBI:58349"/>
    </ligand>
</feature>
<evidence type="ECO:0000256" key="11">
    <source>
        <dbReference type="ARBA" id="ARBA00023268"/>
    </source>
</evidence>
<keyword evidence="4 12" id="KW-0028">Amino-acid biosynthesis</keyword>
<dbReference type="Pfam" id="PF02882">
    <property type="entry name" value="THF_DHG_CYH_C"/>
    <property type="match status" value="1"/>
</dbReference>
<keyword evidence="10 12" id="KW-0486">Methionine biosynthesis</keyword>
<comment type="pathway">
    <text evidence="1 12">One-carbon metabolism; tetrahydrofolate interconversion.</text>
</comment>
<keyword evidence="6 12" id="KW-0378">Hydrolase</keyword>
<dbReference type="PROSITE" id="PS00767">
    <property type="entry name" value="THF_DHG_CYH_2"/>
    <property type="match status" value="1"/>
</dbReference>
<dbReference type="SUPFAM" id="SSF53223">
    <property type="entry name" value="Aminoacid dehydrogenase-like, N-terminal domain"/>
    <property type="match status" value="1"/>
</dbReference>
<dbReference type="InterPro" id="IPR020631">
    <property type="entry name" value="THF_DH/CycHdrlase_NAD-bd_dom"/>
</dbReference>
<protein>
    <recommendedName>
        <fullName evidence="12">Bifunctional protein FolD</fullName>
    </recommendedName>
    <domain>
        <recommendedName>
            <fullName evidence="12">Methylenetetrahydrofolate dehydrogenase</fullName>
            <ecNumber evidence="12">1.5.1.5</ecNumber>
        </recommendedName>
    </domain>
    <domain>
        <recommendedName>
            <fullName evidence="12">Methenyltetrahydrofolate cyclohydrolase</fullName>
            <ecNumber evidence="12">3.5.4.9</ecNumber>
        </recommendedName>
    </domain>
</protein>
<comment type="similarity">
    <text evidence="12">Belongs to the tetrahydrofolate dehydrogenase/cyclohydrolase family.</text>
</comment>
<evidence type="ECO:0000256" key="10">
    <source>
        <dbReference type="ARBA" id="ARBA00023167"/>
    </source>
</evidence>
<evidence type="ECO:0000256" key="7">
    <source>
        <dbReference type="ARBA" id="ARBA00022857"/>
    </source>
</evidence>
<evidence type="ECO:0000313" key="16">
    <source>
        <dbReference type="Proteomes" id="UP000244016"/>
    </source>
</evidence>
<dbReference type="NCBIfam" id="NF010783">
    <property type="entry name" value="PRK14186.1"/>
    <property type="match status" value="1"/>
</dbReference>
<evidence type="ECO:0000256" key="5">
    <source>
        <dbReference type="ARBA" id="ARBA00022755"/>
    </source>
</evidence>
<name>A0A2T5G666_9BACL</name>
<dbReference type="InterPro" id="IPR000672">
    <property type="entry name" value="THF_DH/CycHdrlase"/>
</dbReference>
<dbReference type="GO" id="GO:0004477">
    <property type="term" value="F:methenyltetrahydrofolate cyclohydrolase activity"/>
    <property type="evidence" value="ECO:0007669"/>
    <property type="project" value="UniProtKB-UniRule"/>
</dbReference>
<dbReference type="EMBL" id="PEBW01000004">
    <property type="protein sequence ID" value="PTQ51680.1"/>
    <property type="molecule type" value="Genomic_DNA"/>
</dbReference>
<comment type="caution">
    <text evidence="12">Lacks conserved residue(s) required for the propagation of feature annotation.</text>
</comment>
<sequence>MAIRIDGKRLAESVRREVARDVEALSARGIVPHLAVLLVGDDPASGVYVRQKVKAAQEVGIRSTVRHLPAEASEDEVLAEIAALGDDEDVDGILVQLPLPRHISEARVLEAIPPEKDVDGFTPANMGRLLTGVGEYFVPCTPQGILRILRETGVPLRGKRAAVIGRSNIVGKPTALLLLAEDMTVSVLHSRSERPEEVAREADVLVVAVGRPHLVTRDYVKPGAVVVDVGINRLEDGRLVGDVHPEVEELAGWITPVPGGVGPMTVAMLLANTRLAAVRRRER</sequence>
<dbReference type="GO" id="GO:0005829">
    <property type="term" value="C:cytosol"/>
    <property type="evidence" value="ECO:0007669"/>
    <property type="project" value="TreeGrafter"/>
</dbReference>
<comment type="catalytic activity">
    <reaction evidence="12">
        <text>(6R)-5,10-methenyltetrahydrofolate + H2O = (6R)-10-formyltetrahydrofolate + H(+)</text>
        <dbReference type="Rhea" id="RHEA:23700"/>
        <dbReference type="ChEBI" id="CHEBI:15377"/>
        <dbReference type="ChEBI" id="CHEBI:15378"/>
        <dbReference type="ChEBI" id="CHEBI:57455"/>
        <dbReference type="ChEBI" id="CHEBI:195366"/>
        <dbReference type="EC" id="3.5.4.9"/>
    </reaction>
</comment>
<reference evidence="15 16" key="1">
    <citation type="submission" date="2017-08" db="EMBL/GenBank/DDBJ databases">
        <title>Burning lignite coal seam in the remote Altai Mountains harbors a hydrogen-driven thermophilic microbial community.</title>
        <authorList>
            <person name="Kadnikov V.V."/>
            <person name="Mardanov A.V."/>
            <person name="Ivasenko D."/>
            <person name="Beletsky A.V."/>
            <person name="Karnachuk O.V."/>
            <person name="Ravin N.V."/>
        </authorList>
    </citation>
    <scope>NUCLEOTIDE SEQUENCE [LARGE SCALE GENOMIC DNA]</scope>
    <source>
        <strain evidence="15">AL31</strain>
    </source>
</reference>
<dbReference type="FunFam" id="3.40.50.720:FF:000094">
    <property type="entry name" value="Bifunctional protein FolD"/>
    <property type="match status" value="1"/>
</dbReference>
<keyword evidence="11 12" id="KW-0511">Multifunctional enzyme</keyword>
<dbReference type="FunFam" id="3.40.50.10860:FF:000005">
    <property type="entry name" value="C-1-tetrahydrofolate synthase, cytoplasmic, putative"/>
    <property type="match status" value="1"/>
</dbReference>
<organism evidence="15 16">
    <name type="scientific">Brockia lithotrophica</name>
    <dbReference type="NCBI Taxonomy" id="933949"/>
    <lineage>
        <taxon>Bacteria</taxon>
        <taxon>Bacillati</taxon>
        <taxon>Bacillota</taxon>
        <taxon>Bacilli</taxon>
        <taxon>Bacillales</taxon>
        <taxon>Bacillales Family X. Incertae Sedis</taxon>
        <taxon>Brockia</taxon>
    </lineage>
</organism>
<evidence type="ECO:0000256" key="3">
    <source>
        <dbReference type="ARBA" id="ARBA00022563"/>
    </source>
</evidence>